<proteinExistence type="predicted"/>
<evidence type="ECO:0000313" key="2">
    <source>
        <dbReference type="Proteomes" id="UP001153076"/>
    </source>
</evidence>
<dbReference type="PANTHER" id="PTHR35510">
    <property type="entry name" value="DBH-LIKE MONOOXYGENASE"/>
    <property type="match status" value="1"/>
</dbReference>
<name>A0A9Q1K822_9CARY</name>
<keyword evidence="2" id="KW-1185">Reference proteome</keyword>
<dbReference type="AlphaFoldDB" id="A0A9Q1K822"/>
<reference evidence="1" key="1">
    <citation type="submission" date="2022-04" db="EMBL/GenBank/DDBJ databases">
        <title>Carnegiea gigantea Genome sequencing and assembly v2.</title>
        <authorList>
            <person name="Copetti D."/>
            <person name="Sanderson M.J."/>
            <person name="Burquez A."/>
            <person name="Wojciechowski M.F."/>
        </authorList>
    </citation>
    <scope>NUCLEOTIDE SEQUENCE</scope>
    <source>
        <strain evidence="1">SGP5-SGP5p</strain>
        <tissue evidence="1">Aerial part</tissue>
    </source>
</reference>
<evidence type="ECO:0000313" key="1">
    <source>
        <dbReference type="EMBL" id="KAJ8438078.1"/>
    </source>
</evidence>
<protein>
    <submittedName>
        <fullName evidence="1">Uncharacterized protein</fullName>
    </submittedName>
</protein>
<accession>A0A9Q1K822</accession>
<dbReference type="PANTHER" id="PTHR35510:SF1">
    <property type="entry name" value="DBH-LIKE MONOOXYGENASE"/>
    <property type="match status" value="1"/>
</dbReference>
<organism evidence="1 2">
    <name type="scientific">Carnegiea gigantea</name>
    <dbReference type="NCBI Taxonomy" id="171969"/>
    <lineage>
        <taxon>Eukaryota</taxon>
        <taxon>Viridiplantae</taxon>
        <taxon>Streptophyta</taxon>
        <taxon>Embryophyta</taxon>
        <taxon>Tracheophyta</taxon>
        <taxon>Spermatophyta</taxon>
        <taxon>Magnoliopsida</taxon>
        <taxon>eudicotyledons</taxon>
        <taxon>Gunneridae</taxon>
        <taxon>Pentapetalae</taxon>
        <taxon>Caryophyllales</taxon>
        <taxon>Cactineae</taxon>
        <taxon>Cactaceae</taxon>
        <taxon>Cactoideae</taxon>
        <taxon>Echinocereeae</taxon>
        <taxon>Carnegiea</taxon>
    </lineage>
</organism>
<sequence>MEIYTGMGLKLKRKDWDDVNDDFSDFSLFTPARKIRRLEAELPPIIEEEEAEIPLGYQHSVSQGAILNGAGEELKALDIEELPFVSADEGKAIVPFNPMNGVLPSATKYSVDPNLISCFKNQAILGAHLNAVRPSEEDEPGINGDNREVNTCRAVIPWIPSQHLDQRPPVLSSQTQVSESMDAEEMEEATMEIESYSIPDAGRHVSGYINHLSIGGCFQHQWQQQQCMIPQPPQNVTTPLVWYR</sequence>
<gene>
    <name evidence="1" type="ORF">Cgig2_025483</name>
</gene>
<dbReference type="Proteomes" id="UP001153076">
    <property type="component" value="Unassembled WGS sequence"/>
</dbReference>
<comment type="caution">
    <text evidence="1">The sequence shown here is derived from an EMBL/GenBank/DDBJ whole genome shotgun (WGS) entry which is preliminary data.</text>
</comment>
<dbReference type="EMBL" id="JAKOGI010000270">
    <property type="protein sequence ID" value="KAJ8438078.1"/>
    <property type="molecule type" value="Genomic_DNA"/>
</dbReference>
<dbReference type="OrthoDB" id="1937743at2759"/>